<comment type="caution">
    <text evidence="2">The sequence shown here is derived from an EMBL/GenBank/DDBJ whole genome shotgun (WGS) entry which is preliminary data.</text>
</comment>
<gene>
    <name evidence="2" type="ORF">BLIC_c01479</name>
</gene>
<protein>
    <submittedName>
        <fullName evidence="2">Uncharacterized protein</fullName>
    </submittedName>
</protein>
<sequence>MAFAGLGAGEPHAASEVSGPVSGGDDGVLLEFLELPFDEQAGQSVRSDEFLSGDAERFAESHAGDEQEPPDEPPFRVGFQSDEPCRLSGGEDGDFDGFGFRDFGEGGGVPVDEPFGHGVAQGGFEDAVGQACGRGRTGVGPGASVAAQDAVLDHADVAGAQPVERDGADDGRDVHADAGAVAFRGVRGASGFDDLVHPVVHPFGDGGVPAGGHAHVRSQGLVPGLAQRLAFGPARGAHASSRPVAGVGGRFDEGPVFPVGESGDSARAFLASVCGRRHVTFPWVLRCSRSFGPRYAFPTGIGANRVPISAENSRIWPHLVRWQFGWWKPGTVGIKPFPNDSKDFAIHPLYPSSDNVRYVRLGFRKKPGSGQNQRKTAGQRRSSCARHGRTALPFTAISGYFRLE</sequence>
<feature type="region of interest" description="Disordered" evidence="1">
    <location>
        <begin position="1"/>
        <end position="25"/>
    </location>
</feature>
<feature type="region of interest" description="Disordered" evidence="1">
    <location>
        <begin position="365"/>
        <end position="384"/>
    </location>
</feature>
<accession>A0ABM9R508</accession>
<evidence type="ECO:0000313" key="3">
    <source>
        <dbReference type="Proteomes" id="UP000043107"/>
    </source>
</evidence>
<evidence type="ECO:0000256" key="1">
    <source>
        <dbReference type="SAM" id="MobiDB-lite"/>
    </source>
</evidence>
<organism evidence="2 3">
    <name type="scientific">Bifidobacterium longum subsp. infantis</name>
    <dbReference type="NCBI Taxonomy" id="1682"/>
    <lineage>
        <taxon>Bacteria</taxon>
        <taxon>Bacillati</taxon>
        <taxon>Actinomycetota</taxon>
        <taxon>Actinomycetes</taxon>
        <taxon>Bifidobacteriales</taxon>
        <taxon>Bifidobacteriaceae</taxon>
        <taxon>Bifidobacterium</taxon>
    </lineage>
</organism>
<reference evidence="2 3" key="1">
    <citation type="submission" date="2014-09" db="EMBL/GenBank/DDBJ databases">
        <authorList>
            <person name="Bertelli C."/>
        </authorList>
    </citation>
    <scope>NUCLEOTIDE SEQUENCE [LARGE SCALE GENOMIC DNA]</scope>
    <source>
        <strain evidence="2 3">BIC1401111250</strain>
    </source>
</reference>
<proteinExistence type="predicted"/>
<feature type="compositionally biased region" description="Basic and acidic residues" evidence="1">
    <location>
        <begin position="46"/>
        <end position="65"/>
    </location>
</feature>
<feature type="compositionally biased region" description="Polar residues" evidence="1">
    <location>
        <begin position="369"/>
        <end position="382"/>
    </location>
</feature>
<dbReference type="EMBL" id="CCWP01000030">
    <property type="protein sequence ID" value="CEF02090.1"/>
    <property type="molecule type" value="Genomic_DNA"/>
</dbReference>
<dbReference type="Proteomes" id="UP000043107">
    <property type="component" value="Unassembled WGS sequence"/>
</dbReference>
<keyword evidence="3" id="KW-1185">Reference proteome</keyword>
<feature type="region of interest" description="Disordered" evidence="1">
    <location>
        <begin position="40"/>
        <end position="84"/>
    </location>
</feature>
<name>A0ABM9R508_BIFLI</name>
<evidence type="ECO:0000313" key="2">
    <source>
        <dbReference type="EMBL" id="CEF02090.1"/>
    </source>
</evidence>